<evidence type="ECO:0000256" key="11">
    <source>
        <dbReference type="RuleBase" id="RU361161"/>
    </source>
</evidence>
<keyword evidence="6" id="KW-0136">Cellulose degradation</keyword>
<evidence type="ECO:0000256" key="9">
    <source>
        <dbReference type="ARBA" id="ARBA00023295"/>
    </source>
</evidence>
<evidence type="ECO:0000313" key="14">
    <source>
        <dbReference type="EMBL" id="ACH90244.1"/>
    </source>
</evidence>
<name>B5TWK3_SACFI</name>
<dbReference type="PROSITE" id="PS00775">
    <property type="entry name" value="GLYCOSYL_HYDROL_F3"/>
    <property type="match status" value="1"/>
</dbReference>
<dbReference type="InterPro" id="IPR050288">
    <property type="entry name" value="Cellulose_deg_GH3"/>
</dbReference>
<dbReference type="Pfam" id="PF14310">
    <property type="entry name" value="Fn3-like"/>
    <property type="match status" value="1"/>
</dbReference>
<dbReference type="PANTHER" id="PTHR42715">
    <property type="entry name" value="BETA-GLUCOSIDASE"/>
    <property type="match status" value="1"/>
</dbReference>
<feature type="signal peptide" evidence="12">
    <location>
        <begin position="1"/>
        <end position="17"/>
    </location>
</feature>
<proteinExistence type="inferred from homology"/>
<evidence type="ECO:0000259" key="13">
    <source>
        <dbReference type="SMART" id="SM01217"/>
    </source>
</evidence>
<evidence type="ECO:0000256" key="4">
    <source>
        <dbReference type="ARBA" id="ARBA00012744"/>
    </source>
</evidence>
<dbReference type="InterPro" id="IPR019800">
    <property type="entry name" value="Glyco_hydro_3_AS"/>
</dbReference>
<dbReference type="AlphaFoldDB" id="B5TWK3"/>
<dbReference type="UniPathway" id="UPA00696"/>
<dbReference type="InterPro" id="IPR001764">
    <property type="entry name" value="Glyco_hydro_3_N"/>
</dbReference>
<evidence type="ECO:0000256" key="10">
    <source>
        <dbReference type="ARBA" id="ARBA00023326"/>
    </source>
</evidence>
<dbReference type="Pfam" id="PF01915">
    <property type="entry name" value="Glyco_hydro_3_C"/>
    <property type="match status" value="1"/>
</dbReference>
<dbReference type="InterPro" id="IPR013783">
    <property type="entry name" value="Ig-like_fold"/>
</dbReference>
<dbReference type="SMART" id="SM01217">
    <property type="entry name" value="Fn3_like"/>
    <property type="match status" value="1"/>
</dbReference>
<accession>B5TWK3</accession>
<dbReference type="GO" id="GO:0030245">
    <property type="term" value="P:cellulose catabolic process"/>
    <property type="evidence" value="ECO:0007669"/>
    <property type="project" value="UniProtKB-UniPathway"/>
</dbReference>
<sequence length="876" mass="96390">MLMIVQLLVFALGLAVAVPIQNYTQSPSQRDESSQWVSPHYYPTPQGGRLQDVWQEAYARAKAIVGQMTIVEKVNLTTGTGWQLDPCVGNTGSVPRFGIPNLCLQDGPLGVRFADFVTGYPSGLATGATFNKDLFLQRGQALGHEFNSKGVHIALGPAVGPLGVKARGGRNFEAFGSDPYLQGTAAAATIKGLQENNVMACVKHFIGNEQEKYRQPDDINPATNQTTKEAISANIPDRAMHELYLWPFADSVRAGVGSVMCSYNRVNNTYACENSYMMNHLLKEELGFQGFVVSDWGAQLSGVYSAISGLDMSMPGEVYGEWNTGTSFWGQNLTKAIYNETVPIERLDDMATRILAALYATNSFPTEDHLPNFSSWTTKEYGNKYYADNTTEIVKVNYNVDPSNDFTEDTALKVAEESIVLLKNENNTLPISPEKAKRLLLSGIAAGPDPIGYQCEDQSCTNGALFQGWGSGSVGSPKYQVTPFEEISYLARKNKMQFDYIRESYDLAQVTKVASDAHLSIVVVSAASGEGYITVDGNQGDRKNLTLWNNGDKLIETVAENCANTVVVVTSTGQINFEGFADHPNVTAIVWAGPLGDRSGTAIANILFGKANPSGHLPFTIAKTDDDYIPIETYSPSSGEPEDNHLVENDLLVDYRYFEEKNIEPRYAFGYGLSYNEYEVSNAKVSAAKKVDEELPEPATYLSEFSYQNAKDSKNPSDAFAPADLNRVNEYLYPYLDSNVTLKDGNYEYPDGYSTEQRTTPIQPGGGLGGNDALWEVAYKVEVDVQNLGNSTDKFVPQLYLKHPEDGKFETPIQLRGFEKVELSPGEKKTVEFELLRRDLSVWDTTRQSWIVESGTYEALIGVAVNDIKTSVLFTI</sequence>
<dbReference type="GO" id="GO:0008422">
    <property type="term" value="F:beta-glucosidase activity"/>
    <property type="evidence" value="ECO:0007669"/>
    <property type="project" value="UniProtKB-EC"/>
</dbReference>
<dbReference type="InterPro" id="IPR036881">
    <property type="entry name" value="Glyco_hydro_3_C_sf"/>
</dbReference>
<organism evidence="14">
    <name type="scientific">Saccharomycopsis fibuligera</name>
    <name type="common">Yeast</name>
    <dbReference type="NCBI Taxonomy" id="4944"/>
    <lineage>
        <taxon>Eukaryota</taxon>
        <taxon>Fungi</taxon>
        <taxon>Dikarya</taxon>
        <taxon>Ascomycota</taxon>
        <taxon>Saccharomycotina</taxon>
        <taxon>Saccharomycetes</taxon>
        <taxon>Saccharomycopsidaceae</taxon>
        <taxon>Saccharomycopsis</taxon>
    </lineage>
</organism>
<evidence type="ECO:0000256" key="5">
    <source>
        <dbReference type="ARBA" id="ARBA00022801"/>
    </source>
</evidence>
<evidence type="ECO:0000256" key="7">
    <source>
        <dbReference type="ARBA" id="ARBA00023180"/>
    </source>
</evidence>
<dbReference type="Gene3D" id="3.40.50.1700">
    <property type="entry name" value="Glycoside hydrolase family 3 C-terminal domain"/>
    <property type="match status" value="1"/>
</dbReference>
<dbReference type="EMBL" id="FJ028723">
    <property type="protein sequence ID" value="ACH90244.1"/>
    <property type="molecule type" value="Genomic_DNA"/>
</dbReference>
<comment type="catalytic activity">
    <reaction evidence="1 11">
        <text>Hydrolysis of terminal, non-reducing beta-D-glucosyl residues with release of beta-D-glucose.</text>
        <dbReference type="EC" id="3.2.1.21"/>
    </reaction>
</comment>
<dbReference type="InterPro" id="IPR026891">
    <property type="entry name" value="Fn3-like"/>
</dbReference>
<dbReference type="Gene3D" id="2.60.40.10">
    <property type="entry name" value="Immunoglobulins"/>
    <property type="match status" value="1"/>
</dbReference>
<evidence type="ECO:0000256" key="12">
    <source>
        <dbReference type="SAM" id="SignalP"/>
    </source>
</evidence>
<dbReference type="FunFam" id="3.20.20.300:FF:000002">
    <property type="entry name" value="Probable beta-glucosidase"/>
    <property type="match status" value="1"/>
</dbReference>
<comment type="pathway">
    <text evidence="2 11">Glycan metabolism; cellulose degradation.</text>
</comment>
<evidence type="ECO:0000256" key="1">
    <source>
        <dbReference type="ARBA" id="ARBA00000448"/>
    </source>
</evidence>
<keyword evidence="12" id="KW-0732">Signal</keyword>
<dbReference type="InterPro" id="IPR002772">
    <property type="entry name" value="Glyco_hydro_3_C"/>
</dbReference>
<keyword evidence="7" id="KW-0325">Glycoprotein</keyword>
<dbReference type="EC" id="3.2.1.21" evidence="4 11"/>
<feature type="domain" description="Fibronectin type III-like" evidence="13">
    <location>
        <begin position="795"/>
        <end position="865"/>
    </location>
</feature>
<keyword evidence="5 11" id="KW-0378">Hydrolase</keyword>
<evidence type="ECO:0000256" key="2">
    <source>
        <dbReference type="ARBA" id="ARBA00004987"/>
    </source>
</evidence>
<dbReference type="PANTHER" id="PTHR42715:SF2">
    <property type="entry name" value="BETA-GLUCOSIDASE F-RELATED"/>
    <property type="match status" value="1"/>
</dbReference>
<reference evidence="14" key="1">
    <citation type="submission" date="2008-08" db="EMBL/GenBank/DDBJ databases">
        <title>Cloning of a beta-glucosidase gene from Saccharomycopsis fibuligera and its expression in Saccharomyces cerevisiae.</title>
        <authorList>
            <person name="Shiau J.-S."/>
            <person name="Liu J.-R."/>
        </authorList>
    </citation>
    <scope>NUCLEOTIDE SEQUENCE</scope>
    <source>
        <strain evidence="14">BCRC 20455</strain>
    </source>
</reference>
<evidence type="ECO:0000256" key="6">
    <source>
        <dbReference type="ARBA" id="ARBA00023001"/>
    </source>
</evidence>
<feature type="chain" id="PRO_5002838324" description="beta-glucosidase" evidence="12">
    <location>
        <begin position="18"/>
        <end position="876"/>
    </location>
</feature>
<evidence type="ECO:0000256" key="8">
    <source>
        <dbReference type="ARBA" id="ARBA00023277"/>
    </source>
</evidence>
<dbReference type="Pfam" id="PF00933">
    <property type="entry name" value="Glyco_hydro_3"/>
    <property type="match status" value="1"/>
</dbReference>
<gene>
    <name evidence="14" type="primary">BGL1</name>
</gene>
<dbReference type="InterPro" id="IPR017853">
    <property type="entry name" value="GH"/>
</dbReference>
<dbReference type="SUPFAM" id="SSF52279">
    <property type="entry name" value="Beta-D-glucan exohydrolase, C-terminal domain"/>
    <property type="match status" value="1"/>
</dbReference>
<evidence type="ECO:0000256" key="3">
    <source>
        <dbReference type="ARBA" id="ARBA00005336"/>
    </source>
</evidence>
<keyword evidence="10 11" id="KW-0624">Polysaccharide degradation</keyword>
<keyword evidence="9 11" id="KW-0326">Glycosidase</keyword>
<dbReference type="InterPro" id="IPR036962">
    <property type="entry name" value="Glyco_hydro_3_N_sf"/>
</dbReference>
<comment type="similarity">
    <text evidence="3 11">Belongs to the glycosyl hydrolase 3 family.</text>
</comment>
<dbReference type="SUPFAM" id="SSF51445">
    <property type="entry name" value="(Trans)glycosidases"/>
    <property type="match status" value="1"/>
</dbReference>
<dbReference type="CAZy" id="GH3">
    <property type="family name" value="Glycoside Hydrolase Family 3"/>
</dbReference>
<dbReference type="PRINTS" id="PR00133">
    <property type="entry name" value="GLHYDRLASE3"/>
</dbReference>
<dbReference type="FunFam" id="3.40.50.1700:FF:000003">
    <property type="entry name" value="Probable beta-glucosidase"/>
    <property type="match status" value="1"/>
</dbReference>
<dbReference type="Gene3D" id="3.20.20.300">
    <property type="entry name" value="Glycoside hydrolase, family 3, N-terminal domain"/>
    <property type="match status" value="1"/>
</dbReference>
<keyword evidence="8 11" id="KW-0119">Carbohydrate metabolism</keyword>
<protein>
    <recommendedName>
        <fullName evidence="4 11">beta-glucosidase</fullName>
        <ecNumber evidence="4 11">3.2.1.21</ecNumber>
    </recommendedName>
</protein>